<evidence type="ECO:0000313" key="12">
    <source>
        <dbReference type="EMBL" id="CAG6735730.1"/>
    </source>
</evidence>
<organism evidence="12">
    <name type="scientific">Cacopsylla melanoneura</name>
    <dbReference type="NCBI Taxonomy" id="428564"/>
    <lineage>
        <taxon>Eukaryota</taxon>
        <taxon>Metazoa</taxon>
        <taxon>Ecdysozoa</taxon>
        <taxon>Arthropoda</taxon>
        <taxon>Hexapoda</taxon>
        <taxon>Insecta</taxon>
        <taxon>Pterygota</taxon>
        <taxon>Neoptera</taxon>
        <taxon>Paraneoptera</taxon>
        <taxon>Hemiptera</taxon>
        <taxon>Sternorrhyncha</taxon>
        <taxon>Psylloidea</taxon>
        <taxon>Psyllidae</taxon>
        <taxon>Psyllinae</taxon>
        <taxon>Cacopsylla</taxon>
    </lineage>
</organism>
<dbReference type="GO" id="GO:0005634">
    <property type="term" value="C:nucleus"/>
    <property type="evidence" value="ECO:0007669"/>
    <property type="project" value="UniProtKB-SubCell"/>
</dbReference>
<dbReference type="Pfam" id="PF00004">
    <property type="entry name" value="AAA"/>
    <property type="match status" value="1"/>
</dbReference>
<dbReference type="GO" id="GO:0005524">
    <property type="term" value="F:ATP binding"/>
    <property type="evidence" value="ECO:0007669"/>
    <property type="project" value="UniProtKB-KW"/>
</dbReference>
<feature type="compositionally biased region" description="Polar residues" evidence="10">
    <location>
        <begin position="94"/>
        <end position="117"/>
    </location>
</feature>
<keyword evidence="4" id="KW-0067">ATP-binding</keyword>
<feature type="compositionally biased region" description="Low complexity" evidence="10">
    <location>
        <begin position="75"/>
        <end position="92"/>
    </location>
</feature>
<evidence type="ECO:0000256" key="7">
    <source>
        <dbReference type="ARBA" id="ARBA00023306"/>
    </source>
</evidence>
<keyword evidence="7" id="KW-0131">Cell cycle</keyword>
<keyword evidence="2" id="KW-0235">DNA replication</keyword>
<comment type="subcellular location">
    <subcellularLocation>
        <location evidence="1">Nucleus</location>
    </subcellularLocation>
</comment>
<dbReference type="InterPro" id="IPR053016">
    <property type="entry name" value="CTF18-RFC_complex"/>
</dbReference>
<dbReference type="EMBL" id="HBUF01396674">
    <property type="protein sequence ID" value="CAG6735730.1"/>
    <property type="molecule type" value="Transcribed_RNA"/>
</dbReference>
<name>A0A8D8YVF9_9HEMI</name>
<dbReference type="Gene3D" id="3.40.50.300">
    <property type="entry name" value="P-loop containing nucleotide triphosphate hydrolases"/>
    <property type="match status" value="1"/>
</dbReference>
<dbReference type="SUPFAM" id="SSF52540">
    <property type="entry name" value="P-loop containing nucleoside triphosphate hydrolases"/>
    <property type="match status" value="1"/>
</dbReference>
<evidence type="ECO:0000256" key="9">
    <source>
        <dbReference type="SAM" id="Coils"/>
    </source>
</evidence>
<dbReference type="InterPro" id="IPR003959">
    <property type="entry name" value="ATPase_AAA_core"/>
</dbReference>
<dbReference type="FunFam" id="3.40.50.300:FF:001083">
    <property type="entry name" value="Chromosome transmission fidelity factor 18"/>
    <property type="match status" value="1"/>
</dbReference>
<feature type="domain" description="AAA+ ATPase" evidence="11">
    <location>
        <begin position="407"/>
        <end position="540"/>
    </location>
</feature>
<dbReference type="AlphaFoldDB" id="A0A8D8YVF9"/>
<reference evidence="12" key="1">
    <citation type="submission" date="2021-05" db="EMBL/GenBank/DDBJ databases">
        <authorList>
            <person name="Alioto T."/>
            <person name="Alioto T."/>
            <person name="Gomez Garrido J."/>
        </authorList>
    </citation>
    <scope>NUCLEOTIDE SEQUENCE</scope>
</reference>
<sequence length="986" mass="112349">MSDFPDPDEEFELMYGDDMDMAYELEDDFPPVNSPLKKSKRSLDFHDPNTKAPSQAQIISPKPLEASPAPITNKENVNSSLSNEINNLNPSPVKSKQTPGQGKQLFNNHTIDLTQPNKRTESDRPTIDLTQPNKRATNETDRPTIDLTQPSNNKRTIDETDFEDFDFPENFESALKRSKSSEDPQVVSLEEQQKETIRRILELRKESHQMLRSGLPKNSVKILSNKNNRAGLSRVFPKWPFVKAVDKEGIGVYIRLDSEDDILDQGSLLAKQYSKGHILSEPLDSLLETARSINQSKEELKRKEEIQNRIRDLNLDEVEEVGGYREELWVEKYRPKNYRQLLSDEGTNRTLLQWLMLWDKAVFKRDLPKHLSHQPADNQHVKGKTDFKFKKTTNILNQDLDQNDCPVHKVALLCGPPGLGKTTLAHIVARHAGYNVVELNASDDRSPAVFHSTLEAATQMRSVMSRDPKPNCLVLDEIDGSPQASIEVLVKYVTGKTSTNKKKKDKESNNLKRPIICICNDLYVPALRPLRQIAFVLQFPPTSSARLAGRLMEVSKEEHINTDLSAMIALSEKTSNDIRSCLSALSCYQNQTLRLAQVHNANIGLKDMQKPLFSMWGELFQIQDDNKANRRGLPPAKSTEDILSRRLKNILHSVQAMGEYDRLAQGVFENYLNIKVNSDLHSLCQGLEGFCQFDLINRHISSTQDYRLYPYLAYPFVTWHLQFAVRSWPKIVYPSVDYEASQRKLKVSQIVKDVLKGMSVSARAFNQNETFLLDTAPLIMYMLAPPLRPISSALFSSEERTTLASLVDTMIDYNLNYVQIRQEDGNYVFVLDPNIELVCKLSDSGKFPELSYACKQLVSHQISLVKMKRFESRLYQNSAEFDPFSQSSIGFGSQESRESRTETVTTTPKAMKALPNHLQRLTPQSVKKPVVDTVTKDFFGRVVENTAIQNMNKLQTDDIVKSDIWFHFKEGYNNAVRKNVLMKDLL</sequence>
<proteinExistence type="inferred from homology"/>
<evidence type="ECO:0000256" key="1">
    <source>
        <dbReference type="ARBA" id="ARBA00004123"/>
    </source>
</evidence>
<dbReference type="EMBL" id="HBUF01396676">
    <property type="protein sequence ID" value="CAG6735732.1"/>
    <property type="molecule type" value="Transcribed_RNA"/>
</dbReference>
<dbReference type="PANTHER" id="PTHR46765">
    <property type="entry name" value="P-LOOP CONTAINING NUCLEOSIDE TRIPHOSPHATE HYDROLASES SUPERFAMILY PROTEIN"/>
    <property type="match status" value="1"/>
</dbReference>
<dbReference type="GO" id="GO:0006260">
    <property type="term" value="P:DNA replication"/>
    <property type="evidence" value="ECO:0007669"/>
    <property type="project" value="UniProtKB-KW"/>
</dbReference>
<evidence type="ECO:0000256" key="8">
    <source>
        <dbReference type="ARBA" id="ARBA00043975"/>
    </source>
</evidence>
<dbReference type="CDD" id="cd00009">
    <property type="entry name" value="AAA"/>
    <property type="match status" value="1"/>
</dbReference>
<keyword evidence="6" id="KW-0539">Nucleus</keyword>
<dbReference type="GO" id="GO:0016887">
    <property type="term" value="F:ATP hydrolysis activity"/>
    <property type="evidence" value="ECO:0007669"/>
    <property type="project" value="InterPro"/>
</dbReference>
<evidence type="ECO:0000256" key="4">
    <source>
        <dbReference type="ARBA" id="ARBA00022840"/>
    </source>
</evidence>
<accession>A0A8D8YVF9</accession>
<evidence type="ECO:0000256" key="2">
    <source>
        <dbReference type="ARBA" id="ARBA00022705"/>
    </source>
</evidence>
<evidence type="ECO:0000256" key="5">
    <source>
        <dbReference type="ARBA" id="ARBA00023125"/>
    </source>
</evidence>
<dbReference type="Gene3D" id="1.10.8.60">
    <property type="match status" value="1"/>
</dbReference>
<dbReference type="GO" id="GO:0003677">
    <property type="term" value="F:DNA binding"/>
    <property type="evidence" value="ECO:0007669"/>
    <property type="project" value="UniProtKB-KW"/>
</dbReference>
<dbReference type="InterPro" id="IPR027417">
    <property type="entry name" value="P-loop_NTPase"/>
</dbReference>
<keyword evidence="3" id="KW-0547">Nucleotide-binding</keyword>
<feature type="region of interest" description="Disordered" evidence="10">
    <location>
        <begin position="31"/>
        <end position="158"/>
    </location>
</feature>
<dbReference type="SMART" id="SM00382">
    <property type="entry name" value="AAA"/>
    <property type="match status" value="1"/>
</dbReference>
<evidence type="ECO:0000259" key="11">
    <source>
        <dbReference type="SMART" id="SM00382"/>
    </source>
</evidence>
<protein>
    <submittedName>
        <fullName evidence="12">Chromosome transmission fidelity protein 18 homolog</fullName>
    </submittedName>
</protein>
<evidence type="ECO:0000256" key="3">
    <source>
        <dbReference type="ARBA" id="ARBA00022741"/>
    </source>
</evidence>
<evidence type="ECO:0000256" key="10">
    <source>
        <dbReference type="SAM" id="MobiDB-lite"/>
    </source>
</evidence>
<comment type="similarity">
    <text evidence="8">Belongs to the activator 1 small subunits family. CTF18 subfamily.</text>
</comment>
<keyword evidence="5" id="KW-0238">DNA-binding</keyword>
<dbReference type="PANTHER" id="PTHR46765:SF1">
    <property type="entry name" value="P-LOOP CONTAINING NUCLEOSIDE TRIPHOSPHATE HYDROLASES SUPERFAMILY PROTEIN"/>
    <property type="match status" value="1"/>
</dbReference>
<evidence type="ECO:0000256" key="6">
    <source>
        <dbReference type="ARBA" id="ARBA00023242"/>
    </source>
</evidence>
<feature type="coiled-coil region" evidence="9">
    <location>
        <begin position="283"/>
        <end position="316"/>
    </location>
</feature>
<keyword evidence="9" id="KW-0175">Coiled coil</keyword>
<dbReference type="InterPro" id="IPR003593">
    <property type="entry name" value="AAA+_ATPase"/>
</dbReference>